<evidence type="ECO:0000256" key="1">
    <source>
        <dbReference type="ARBA" id="ARBA00006987"/>
    </source>
</evidence>
<name>A0ABQ3G1K7_9BURK</name>
<dbReference type="Pfam" id="PF03401">
    <property type="entry name" value="TctC"/>
    <property type="match status" value="1"/>
</dbReference>
<evidence type="ECO:0000313" key="3">
    <source>
        <dbReference type="Proteomes" id="UP000626210"/>
    </source>
</evidence>
<sequence length="320" mass="33321">MPLRRRALVTAAAALPLVRLHAEAWPSRPITLLVPSTAGGVVDITARLLQPGLQAGIGQSVVVDNRPGGGGHIAAQAVARAAPDGYTQLYSAGSILISGVVRNLPYAPMSDLLPVCRVTMGGFLLLVPAHSPFKTLAELIAFGRANPGKLSFGSSSVGNSTHIAGEMLNLLAGVQAVHVPYRGNVQSLTDLAGGRIDFAFDSRAPAAVFLRAGQVRPIAVTNTERQADYPDLPAIAEQAPGYGIEGWTGLFVPSRTPAEIVQRLGEAAQRAVADPAAVQRFITTGGAPPAFLGPADALAYMRLDHERTARVVKQANITAG</sequence>
<dbReference type="InterPro" id="IPR005064">
    <property type="entry name" value="BUG"/>
</dbReference>
<keyword evidence="3" id="KW-1185">Reference proteome</keyword>
<dbReference type="Proteomes" id="UP000626210">
    <property type="component" value="Unassembled WGS sequence"/>
</dbReference>
<proteinExistence type="inferred from homology"/>
<dbReference type="EMBL" id="BMYK01000007">
    <property type="protein sequence ID" value="GHC83457.1"/>
    <property type="molecule type" value="Genomic_DNA"/>
</dbReference>
<dbReference type="RefSeq" id="WP_189687485.1">
    <property type="nucleotide sequence ID" value="NZ_BMYK01000007.1"/>
</dbReference>
<organism evidence="2 3">
    <name type="scientific">Pseudorhodoferax aquiterrae</name>
    <dbReference type="NCBI Taxonomy" id="747304"/>
    <lineage>
        <taxon>Bacteria</taxon>
        <taxon>Pseudomonadati</taxon>
        <taxon>Pseudomonadota</taxon>
        <taxon>Betaproteobacteria</taxon>
        <taxon>Burkholderiales</taxon>
        <taxon>Comamonadaceae</taxon>
    </lineage>
</organism>
<protein>
    <submittedName>
        <fullName evidence="2">Exported protein</fullName>
    </submittedName>
</protein>
<dbReference type="PANTHER" id="PTHR42928:SF5">
    <property type="entry name" value="BLR1237 PROTEIN"/>
    <property type="match status" value="1"/>
</dbReference>
<comment type="caution">
    <text evidence="2">The sequence shown here is derived from an EMBL/GenBank/DDBJ whole genome shotgun (WGS) entry which is preliminary data.</text>
</comment>
<reference evidence="3" key="1">
    <citation type="journal article" date="2019" name="Int. J. Syst. Evol. Microbiol.">
        <title>The Global Catalogue of Microorganisms (GCM) 10K type strain sequencing project: providing services to taxonomists for standard genome sequencing and annotation.</title>
        <authorList>
            <consortium name="The Broad Institute Genomics Platform"/>
            <consortium name="The Broad Institute Genome Sequencing Center for Infectious Disease"/>
            <person name="Wu L."/>
            <person name="Ma J."/>
        </authorList>
    </citation>
    <scope>NUCLEOTIDE SEQUENCE [LARGE SCALE GENOMIC DNA]</scope>
    <source>
        <strain evidence="3">KCTC 23314</strain>
    </source>
</reference>
<dbReference type="PIRSF" id="PIRSF017082">
    <property type="entry name" value="YflP"/>
    <property type="match status" value="1"/>
</dbReference>
<evidence type="ECO:0000313" key="2">
    <source>
        <dbReference type="EMBL" id="GHC83457.1"/>
    </source>
</evidence>
<gene>
    <name evidence="2" type="ORF">GCM10007320_27120</name>
</gene>
<dbReference type="Gene3D" id="3.40.190.10">
    <property type="entry name" value="Periplasmic binding protein-like II"/>
    <property type="match status" value="1"/>
</dbReference>
<accession>A0ABQ3G1K7</accession>
<dbReference type="Gene3D" id="3.40.190.150">
    <property type="entry name" value="Bordetella uptake gene, domain 1"/>
    <property type="match status" value="1"/>
</dbReference>
<dbReference type="SUPFAM" id="SSF53850">
    <property type="entry name" value="Periplasmic binding protein-like II"/>
    <property type="match status" value="1"/>
</dbReference>
<dbReference type="PANTHER" id="PTHR42928">
    <property type="entry name" value="TRICARBOXYLATE-BINDING PROTEIN"/>
    <property type="match status" value="1"/>
</dbReference>
<dbReference type="CDD" id="cd07012">
    <property type="entry name" value="PBP2_Bug_TTT"/>
    <property type="match status" value="1"/>
</dbReference>
<dbReference type="InterPro" id="IPR042100">
    <property type="entry name" value="Bug_dom1"/>
</dbReference>
<comment type="similarity">
    <text evidence="1">Belongs to the UPF0065 (bug) family.</text>
</comment>